<proteinExistence type="predicted"/>
<gene>
    <name evidence="2" type="ORF">PCL_11062</name>
    <name evidence="1" type="ORF">Purlil1_1734</name>
</gene>
<reference evidence="1 4" key="4">
    <citation type="journal article" date="2024" name="Microbiol. Resour. Announc.">
        <title>Genome annotations for the ascomycete fungi Trichoderma harzianum, Trichoderma aggressivum, and Purpureocillium lilacinum.</title>
        <authorList>
            <person name="Beijen E.P.W."/>
            <person name="Ohm R.A."/>
        </authorList>
    </citation>
    <scope>NUCLEOTIDE SEQUENCE [LARGE SCALE GENOMIC DNA]</scope>
    <source>
        <strain evidence="1 4">CBS 150709</strain>
    </source>
</reference>
<reference evidence="2 3" key="2">
    <citation type="journal article" date="2016" name="Front. Microbiol.">
        <title>Genome and transcriptome sequences reveal the specific parasitism of the nematophagous Purpureocillium lilacinum 36-1.</title>
        <authorList>
            <person name="Xie J."/>
            <person name="Li S."/>
            <person name="Mo C."/>
            <person name="Xiao X."/>
            <person name="Peng D."/>
            <person name="Wang G."/>
            <person name="Xiao Y."/>
        </authorList>
    </citation>
    <scope>NUCLEOTIDE SEQUENCE [LARGE SCALE GENOMIC DNA]</scope>
    <source>
        <strain evidence="2 3">36-1</strain>
    </source>
</reference>
<evidence type="ECO:0000313" key="3">
    <source>
        <dbReference type="Proteomes" id="UP000245956"/>
    </source>
</evidence>
<dbReference type="Proteomes" id="UP001287286">
    <property type="component" value="Unassembled WGS sequence"/>
</dbReference>
<evidence type="ECO:0000313" key="1">
    <source>
        <dbReference type="EMBL" id="KAK4094243.1"/>
    </source>
</evidence>
<dbReference type="EMBL" id="LCWV01000006">
    <property type="protein sequence ID" value="PWI72439.1"/>
    <property type="molecule type" value="Genomic_DNA"/>
</dbReference>
<keyword evidence="4" id="KW-1185">Reference proteome</keyword>
<comment type="caution">
    <text evidence="2">The sequence shown here is derived from an EMBL/GenBank/DDBJ whole genome shotgun (WGS) entry which is preliminary data.</text>
</comment>
<dbReference type="EMBL" id="JAWRVI010000004">
    <property type="protein sequence ID" value="KAK4094243.1"/>
    <property type="molecule type" value="Genomic_DNA"/>
</dbReference>
<evidence type="ECO:0000313" key="4">
    <source>
        <dbReference type="Proteomes" id="UP001287286"/>
    </source>
</evidence>
<dbReference type="AlphaFoldDB" id="A0A2U3ED55"/>
<name>A0A2U3ED55_PURLI</name>
<protein>
    <submittedName>
        <fullName evidence="2">Uncharacterized protein</fullName>
    </submittedName>
</protein>
<reference evidence="1" key="3">
    <citation type="submission" date="2023-11" db="EMBL/GenBank/DDBJ databases">
        <authorList>
            <person name="Beijen E."/>
            <person name="Ohm R.A."/>
        </authorList>
    </citation>
    <scope>NUCLEOTIDE SEQUENCE</scope>
    <source>
        <strain evidence="1">CBS 150709</strain>
    </source>
</reference>
<accession>A0A2U3ED55</accession>
<reference evidence="2" key="1">
    <citation type="submission" date="2015-05" db="EMBL/GenBank/DDBJ databases">
        <authorList>
            <person name="Wang D.B."/>
            <person name="Wang M."/>
        </authorList>
    </citation>
    <scope>NUCLEOTIDE SEQUENCE</scope>
    <source>
        <strain evidence="2">36-1</strain>
    </source>
</reference>
<sequence length="196" mass="20878">MQHGTLWTPPPSPTRLGWTGIFHRQRHSCLESKESGYLGKAVAISARRGENPGVQPGTHMRAPCDIPGVGGDARMRAVASRASRRHTTDAHMGAQHNTALACLCMAAMIPQVRRLDKRGGVGWLGCRGGVGSFQATQANAMPGIHWRYQPSTPGAIVARNQRAGRIFIHLVSAGDGRRQRLVGKSAGVSDSSGEAS</sequence>
<evidence type="ECO:0000313" key="2">
    <source>
        <dbReference type="EMBL" id="PWI72439.1"/>
    </source>
</evidence>
<dbReference type="Proteomes" id="UP000245956">
    <property type="component" value="Unassembled WGS sequence"/>
</dbReference>
<organism evidence="2 3">
    <name type="scientific">Purpureocillium lilacinum</name>
    <name type="common">Paecilomyces lilacinus</name>
    <dbReference type="NCBI Taxonomy" id="33203"/>
    <lineage>
        <taxon>Eukaryota</taxon>
        <taxon>Fungi</taxon>
        <taxon>Dikarya</taxon>
        <taxon>Ascomycota</taxon>
        <taxon>Pezizomycotina</taxon>
        <taxon>Sordariomycetes</taxon>
        <taxon>Hypocreomycetidae</taxon>
        <taxon>Hypocreales</taxon>
        <taxon>Ophiocordycipitaceae</taxon>
        <taxon>Purpureocillium</taxon>
    </lineage>
</organism>